<gene>
    <name evidence="4" type="ORF">SAMN05444355_105113</name>
</gene>
<dbReference type="PANTHER" id="PTHR34106">
    <property type="entry name" value="GLYCOSIDASE"/>
    <property type="match status" value="1"/>
</dbReference>
<dbReference type="OrthoDB" id="9775877at2"/>
<accession>A0A1H9JZ17</accession>
<dbReference type="Gene3D" id="2.115.10.20">
    <property type="entry name" value="Glycosyl hydrolase domain, family 43"/>
    <property type="match status" value="1"/>
</dbReference>
<keyword evidence="4" id="KW-0378">Hydrolase</keyword>
<dbReference type="Pfam" id="PF04041">
    <property type="entry name" value="Glyco_hydro_130"/>
    <property type="match status" value="1"/>
</dbReference>
<dbReference type="SUPFAM" id="SSF75005">
    <property type="entry name" value="Arabinanase/levansucrase/invertase"/>
    <property type="match status" value="1"/>
</dbReference>
<dbReference type="AlphaFoldDB" id="A0A1H9JZ17"/>
<keyword evidence="2" id="KW-0808">Transferase</keyword>
<dbReference type="GO" id="GO:0016787">
    <property type="term" value="F:hydrolase activity"/>
    <property type="evidence" value="ECO:0007669"/>
    <property type="project" value="UniProtKB-KW"/>
</dbReference>
<keyword evidence="1" id="KW-0328">Glycosyltransferase</keyword>
<evidence type="ECO:0000313" key="4">
    <source>
        <dbReference type="EMBL" id="SEQ92211.1"/>
    </source>
</evidence>
<organism evidence="4 5">
    <name type="scientific">Flavobacterium frigoris</name>
    <dbReference type="NCBI Taxonomy" id="229204"/>
    <lineage>
        <taxon>Bacteria</taxon>
        <taxon>Pseudomonadati</taxon>
        <taxon>Bacteroidota</taxon>
        <taxon>Flavobacteriia</taxon>
        <taxon>Flavobacteriales</taxon>
        <taxon>Flavobacteriaceae</taxon>
        <taxon>Flavobacterium</taxon>
    </lineage>
</organism>
<dbReference type="GO" id="GO:0016757">
    <property type="term" value="F:glycosyltransferase activity"/>
    <property type="evidence" value="ECO:0007669"/>
    <property type="project" value="UniProtKB-KW"/>
</dbReference>
<name>A0A1H9JZ17_FLAFI</name>
<dbReference type="InterPro" id="IPR023296">
    <property type="entry name" value="Glyco_hydro_beta-prop_sf"/>
</dbReference>
<dbReference type="Proteomes" id="UP000183658">
    <property type="component" value="Unassembled WGS sequence"/>
</dbReference>
<evidence type="ECO:0000256" key="3">
    <source>
        <dbReference type="ARBA" id="ARBA00024356"/>
    </source>
</evidence>
<dbReference type="InterPro" id="IPR007184">
    <property type="entry name" value="Mannoside_phosphorylase"/>
</dbReference>
<protein>
    <submittedName>
        <fullName evidence="4">Predicted glycosyl hydrolase, GH43/DUF377 family</fullName>
    </submittedName>
</protein>
<evidence type="ECO:0000256" key="1">
    <source>
        <dbReference type="ARBA" id="ARBA00022676"/>
    </source>
</evidence>
<evidence type="ECO:0000313" key="5">
    <source>
        <dbReference type="Proteomes" id="UP000183658"/>
    </source>
</evidence>
<reference evidence="5" key="1">
    <citation type="submission" date="2016-10" db="EMBL/GenBank/DDBJ databases">
        <authorList>
            <person name="Varghese N."/>
            <person name="Submissions S."/>
        </authorList>
    </citation>
    <scope>NUCLEOTIDE SEQUENCE [LARGE SCALE GENOMIC DNA]</scope>
    <source>
        <strain evidence="5">DSM 15719</strain>
    </source>
</reference>
<dbReference type="CDD" id="cd18614">
    <property type="entry name" value="GH130"/>
    <property type="match status" value="1"/>
</dbReference>
<proteinExistence type="inferred from homology"/>
<dbReference type="EMBL" id="FOFZ01000005">
    <property type="protein sequence ID" value="SEQ92211.1"/>
    <property type="molecule type" value="Genomic_DNA"/>
</dbReference>
<comment type="similarity">
    <text evidence="3">Belongs to the glycosyl hydrolase 130 family.</text>
</comment>
<dbReference type="PIRSF" id="PIRSF016202">
    <property type="entry name" value="PH1107"/>
    <property type="match status" value="1"/>
</dbReference>
<sequence length="345" mass="39602">MITIEKLGVILSPTNLEFENTSVINPGIYQDGNTVHILYRAVEEGNLSTIGYAKMDGPTKIVERMETPLLLREFDYEKQGAEDPRVVKIEDTYYITYTAYDGINAMGALATSKDLIHFEKHGIITPTVNYEEYESYVNKCNTSKLNPKYHQYYNLFAQIGLVSDETRLLRDKDVLLFPRKINGQFVLLHRIWPGIQIVKFDKWEDLTKTFWEDYLMHLTDHIILDPKDPYEMNYIGGGVPPIETPCGWLLIYHGVQETTTGKVYHAKAALMHLDKPEMELSRLPYPLFSPTKKWEKEGIVNNVVFPTGSALFENDLYIYYGAADTHIAVAKINLPELLGELRKQP</sequence>
<evidence type="ECO:0000256" key="2">
    <source>
        <dbReference type="ARBA" id="ARBA00022679"/>
    </source>
</evidence>
<dbReference type="RefSeq" id="WP_074723129.1">
    <property type="nucleotide sequence ID" value="NZ_CBCRVS010000004.1"/>
</dbReference>
<keyword evidence="5" id="KW-1185">Reference proteome</keyword>
<dbReference type="PANTHER" id="PTHR34106:SF5">
    <property type="entry name" value="GLYCOSIDASE"/>
    <property type="match status" value="1"/>
</dbReference>